<comment type="caution">
    <text evidence="1">The sequence shown here is derived from an EMBL/GenBank/DDBJ whole genome shotgun (WGS) entry which is preliminary data.</text>
</comment>
<proteinExistence type="predicted"/>
<dbReference type="Proteomes" id="UP001148312">
    <property type="component" value="Unassembled WGS sequence"/>
</dbReference>
<gene>
    <name evidence="1" type="ORF">N7539_004294</name>
</gene>
<evidence type="ECO:0000313" key="1">
    <source>
        <dbReference type="EMBL" id="KAJ5489404.1"/>
    </source>
</evidence>
<dbReference type="GeneID" id="81624145"/>
<evidence type="ECO:0000313" key="2">
    <source>
        <dbReference type="Proteomes" id="UP001148312"/>
    </source>
</evidence>
<dbReference type="AlphaFoldDB" id="A0A9X0BYC5"/>
<sequence length="342" mass="38420">MDESTYIRRQQHLANIYAQLQTCEEFYLAAHELQAVGISASPASVAENGEVIFTPGFFRAYPYEVLAAYSIDEIHQNITYCPHIISPLRDVPNLDSQLRAHEHIVDPEARLEAARQSLILRLSEYWLEWNVVRRVHNHVDSQLVAFRLGLPDGFTLLHLGSLQRDYMENIISDSDPSPFSTGVNFMHWKIEDLLDDSSEQTNPHAIISVLTETDASAESESLTLHEVHAIVTMMMIRTSHGPWARDEIQPLLAITYTGEGSVRITQASWQGETLVLQFSPLWDLQHSESAPVDLIVRYYLSQLGPVDPAAQRGPDFNALAELASGLTLGLTSRPSDEQMNMS</sequence>
<keyword evidence="2" id="KW-1185">Reference proteome</keyword>
<name>A0A9X0BYC5_9EURO</name>
<reference evidence="1" key="2">
    <citation type="journal article" date="2023" name="IMA Fungus">
        <title>Comparative genomic study of the Penicillium genus elucidates a diverse pangenome and 15 lateral gene transfer events.</title>
        <authorList>
            <person name="Petersen C."/>
            <person name="Sorensen T."/>
            <person name="Nielsen M.R."/>
            <person name="Sondergaard T.E."/>
            <person name="Sorensen J.L."/>
            <person name="Fitzpatrick D.A."/>
            <person name="Frisvad J.C."/>
            <person name="Nielsen K.L."/>
        </authorList>
    </citation>
    <scope>NUCLEOTIDE SEQUENCE</scope>
    <source>
        <strain evidence="1">IBT 30728</strain>
    </source>
</reference>
<reference evidence="1" key="1">
    <citation type="submission" date="2022-12" db="EMBL/GenBank/DDBJ databases">
        <authorList>
            <person name="Petersen C."/>
        </authorList>
    </citation>
    <scope>NUCLEOTIDE SEQUENCE</scope>
    <source>
        <strain evidence="1">IBT 30728</strain>
    </source>
</reference>
<protein>
    <submittedName>
        <fullName evidence="1">Uncharacterized protein</fullName>
    </submittedName>
</protein>
<dbReference type="RefSeq" id="XP_056791437.1">
    <property type="nucleotide sequence ID" value="XM_056933896.1"/>
</dbReference>
<organism evidence="1 2">
    <name type="scientific">Penicillium diatomitis</name>
    <dbReference type="NCBI Taxonomy" id="2819901"/>
    <lineage>
        <taxon>Eukaryota</taxon>
        <taxon>Fungi</taxon>
        <taxon>Dikarya</taxon>
        <taxon>Ascomycota</taxon>
        <taxon>Pezizomycotina</taxon>
        <taxon>Eurotiomycetes</taxon>
        <taxon>Eurotiomycetidae</taxon>
        <taxon>Eurotiales</taxon>
        <taxon>Aspergillaceae</taxon>
        <taxon>Penicillium</taxon>
    </lineage>
</organism>
<accession>A0A9X0BYC5</accession>
<dbReference type="EMBL" id="JAPWDQ010000004">
    <property type="protein sequence ID" value="KAJ5489404.1"/>
    <property type="molecule type" value="Genomic_DNA"/>
</dbReference>